<dbReference type="EMBL" id="BARS01032313">
    <property type="protein sequence ID" value="GAG27307.1"/>
    <property type="molecule type" value="Genomic_DNA"/>
</dbReference>
<dbReference type="SUPFAM" id="SSF64288">
    <property type="entry name" value="Chorismate lyase-like"/>
    <property type="match status" value="1"/>
</dbReference>
<dbReference type="Pfam" id="PF07702">
    <property type="entry name" value="UTRA"/>
    <property type="match status" value="1"/>
</dbReference>
<dbReference type="CDD" id="cd07377">
    <property type="entry name" value="WHTH_GntR"/>
    <property type="match status" value="1"/>
</dbReference>
<sequence length="234" mass="25942">MPAPIRLDKNGFKTVGSAEPFGAPYQKIKKYIIARIEAGEWMPETRIPSENHIANTFGVSRGTANRALRELTSEGYLVSLQGIGRFVAKTKQHSPLLEVKPISQEIAERGETHSAKVHLLAQESATSELAMTLGLNVASPVYRSIIVHSANGRPVQLADRYVNPLFAPDYLDQDFTLITPSEYLFQLGPLTEVEHIIEAVSPDSRTQKLLEISATELCLLIHRRTWSNAIVVTK</sequence>
<dbReference type="Pfam" id="PF00392">
    <property type="entry name" value="GntR"/>
    <property type="match status" value="1"/>
</dbReference>
<proteinExistence type="predicted"/>
<dbReference type="InterPro" id="IPR050679">
    <property type="entry name" value="Bact_HTH_transcr_reg"/>
</dbReference>
<dbReference type="PANTHER" id="PTHR44846:SF16">
    <property type="entry name" value="TRANSCRIPTIONAL REGULATOR PHNF-RELATED"/>
    <property type="match status" value="1"/>
</dbReference>
<dbReference type="PANTHER" id="PTHR44846">
    <property type="entry name" value="MANNOSYL-D-GLYCERATE TRANSPORT/METABOLISM SYSTEM REPRESSOR MNGR-RELATED"/>
    <property type="match status" value="1"/>
</dbReference>
<dbReference type="Gene3D" id="1.10.10.10">
    <property type="entry name" value="Winged helix-like DNA-binding domain superfamily/Winged helix DNA-binding domain"/>
    <property type="match status" value="1"/>
</dbReference>
<dbReference type="GO" id="GO:0003677">
    <property type="term" value="F:DNA binding"/>
    <property type="evidence" value="ECO:0007669"/>
    <property type="project" value="UniProtKB-KW"/>
</dbReference>
<feature type="non-terminal residue" evidence="5">
    <location>
        <position position="234"/>
    </location>
</feature>
<dbReference type="AlphaFoldDB" id="X0WVS7"/>
<dbReference type="SUPFAM" id="SSF46785">
    <property type="entry name" value="Winged helix' DNA-binding domain"/>
    <property type="match status" value="1"/>
</dbReference>
<dbReference type="InterPro" id="IPR036388">
    <property type="entry name" value="WH-like_DNA-bd_sf"/>
</dbReference>
<evidence type="ECO:0000256" key="3">
    <source>
        <dbReference type="ARBA" id="ARBA00023163"/>
    </source>
</evidence>
<keyword evidence="3" id="KW-0804">Transcription</keyword>
<name>X0WVS7_9ZZZZ</name>
<evidence type="ECO:0000313" key="5">
    <source>
        <dbReference type="EMBL" id="GAG27307.1"/>
    </source>
</evidence>
<keyword evidence="1" id="KW-0805">Transcription regulation</keyword>
<accession>X0WVS7</accession>
<organism evidence="5">
    <name type="scientific">marine sediment metagenome</name>
    <dbReference type="NCBI Taxonomy" id="412755"/>
    <lineage>
        <taxon>unclassified sequences</taxon>
        <taxon>metagenomes</taxon>
        <taxon>ecological metagenomes</taxon>
    </lineage>
</organism>
<comment type="caution">
    <text evidence="5">The sequence shown here is derived from an EMBL/GenBank/DDBJ whole genome shotgun (WGS) entry which is preliminary data.</text>
</comment>
<evidence type="ECO:0000256" key="2">
    <source>
        <dbReference type="ARBA" id="ARBA00023125"/>
    </source>
</evidence>
<dbReference type="PRINTS" id="PR00035">
    <property type="entry name" value="HTHGNTR"/>
</dbReference>
<dbReference type="InterPro" id="IPR000524">
    <property type="entry name" value="Tscrpt_reg_HTH_GntR"/>
</dbReference>
<dbReference type="SMART" id="SM00345">
    <property type="entry name" value="HTH_GNTR"/>
    <property type="match status" value="1"/>
</dbReference>
<dbReference type="NCBIfam" id="TIGR02018">
    <property type="entry name" value="his_ut_repres"/>
    <property type="match status" value="1"/>
</dbReference>
<dbReference type="GO" id="GO:0003700">
    <property type="term" value="F:DNA-binding transcription factor activity"/>
    <property type="evidence" value="ECO:0007669"/>
    <property type="project" value="InterPro"/>
</dbReference>
<dbReference type="Gene3D" id="3.40.1410.10">
    <property type="entry name" value="Chorismate lyase-like"/>
    <property type="match status" value="1"/>
</dbReference>
<dbReference type="InterPro" id="IPR036390">
    <property type="entry name" value="WH_DNA-bd_sf"/>
</dbReference>
<reference evidence="5" key="1">
    <citation type="journal article" date="2014" name="Front. Microbiol.">
        <title>High frequency of phylogenetically diverse reductive dehalogenase-homologous genes in deep subseafloor sedimentary metagenomes.</title>
        <authorList>
            <person name="Kawai M."/>
            <person name="Futagami T."/>
            <person name="Toyoda A."/>
            <person name="Takaki Y."/>
            <person name="Nishi S."/>
            <person name="Hori S."/>
            <person name="Arai W."/>
            <person name="Tsubouchi T."/>
            <person name="Morono Y."/>
            <person name="Uchiyama I."/>
            <person name="Ito T."/>
            <person name="Fujiyama A."/>
            <person name="Inagaki F."/>
            <person name="Takami H."/>
        </authorList>
    </citation>
    <scope>NUCLEOTIDE SEQUENCE</scope>
    <source>
        <strain evidence="5">Expedition CK06-06</strain>
    </source>
</reference>
<evidence type="ECO:0000256" key="1">
    <source>
        <dbReference type="ARBA" id="ARBA00023015"/>
    </source>
</evidence>
<dbReference type="InterPro" id="IPR028978">
    <property type="entry name" value="Chorismate_lyase_/UTRA_dom_sf"/>
</dbReference>
<dbReference type="GO" id="GO:0045892">
    <property type="term" value="P:negative regulation of DNA-templated transcription"/>
    <property type="evidence" value="ECO:0007669"/>
    <property type="project" value="InterPro"/>
</dbReference>
<dbReference type="InterPro" id="IPR010248">
    <property type="entry name" value="His_ut_repres"/>
</dbReference>
<dbReference type="GO" id="GO:0006547">
    <property type="term" value="P:L-histidine metabolic process"/>
    <property type="evidence" value="ECO:0007669"/>
    <property type="project" value="InterPro"/>
</dbReference>
<feature type="domain" description="HTH gntR-type" evidence="4">
    <location>
        <begin position="22"/>
        <end position="90"/>
    </location>
</feature>
<gene>
    <name evidence="5" type="ORF">S01H1_50168</name>
</gene>
<keyword evidence="2" id="KW-0238">DNA-binding</keyword>
<dbReference type="InterPro" id="IPR011663">
    <property type="entry name" value="UTRA"/>
</dbReference>
<dbReference type="PROSITE" id="PS50949">
    <property type="entry name" value="HTH_GNTR"/>
    <property type="match status" value="1"/>
</dbReference>
<protein>
    <recommendedName>
        <fullName evidence="4">HTH gntR-type domain-containing protein</fullName>
    </recommendedName>
</protein>
<evidence type="ECO:0000259" key="4">
    <source>
        <dbReference type="PROSITE" id="PS50949"/>
    </source>
</evidence>
<dbReference type="SMART" id="SM00866">
    <property type="entry name" value="UTRA"/>
    <property type="match status" value="1"/>
</dbReference>